<reference evidence="2 3" key="2">
    <citation type="submission" date="2020-07" db="EMBL/GenBank/DDBJ databases">
        <title>Genome assembly of wild tea tree DASZ reveals pedigree and selection history of tea varieties.</title>
        <authorList>
            <person name="Zhang W."/>
        </authorList>
    </citation>
    <scope>NUCLEOTIDE SEQUENCE [LARGE SCALE GENOMIC DNA]</scope>
    <source>
        <strain evidence="3">cv. G240</strain>
        <tissue evidence="2">Leaf</tissue>
    </source>
</reference>
<dbReference type="EMBL" id="JACBKZ010000010">
    <property type="protein sequence ID" value="KAF5941177.1"/>
    <property type="molecule type" value="Genomic_DNA"/>
</dbReference>
<dbReference type="Proteomes" id="UP000593564">
    <property type="component" value="Unassembled WGS sequence"/>
</dbReference>
<reference evidence="3" key="1">
    <citation type="journal article" date="2020" name="Nat. Commun.">
        <title>Genome assembly of wild tea tree DASZ reveals pedigree and selection history of tea varieties.</title>
        <authorList>
            <person name="Zhang W."/>
            <person name="Zhang Y."/>
            <person name="Qiu H."/>
            <person name="Guo Y."/>
            <person name="Wan H."/>
            <person name="Zhang X."/>
            <person name="Scossa F."/>
            <person name="Alseekh S."/>
            <person name="Zhang Q."/>
            <person name="Wang P."/>
            <person name="Xu L."/>
            <person name="Schmidt M.H."/>
            <person name="Jia X."/>
            <person name="Li D."/>
            <person name="Zhu A."/>
            <person name="Guo F."/>
            <person name="Chen W."/>
            <person name="Ni D."/>
            <person name="Usadel B."/>
            <person name="Fernie A.R."/>
            <person name="Wen W."/>
        </authorList>
    </citation>
    <scope>NUCLEOTIDE SEQUENCE [LARGE SCALE GENOMIC DNA]</scope>
    <source>
        <strain evidence="3">cv. G240</strain>
    </source>
</reference>
<dbReference type="CDD" id="cd20404">
    <property type="entry name" value="Tudor_Agenet_AtEML-like"/>
    <property type="match status" value="1"/>
</dbReference>
<evidence type="ECO:0000313" key="2">
    <source>
        <dbReference type="EMBL" id="KAF5941177.1"/>
    </source>
</evidence>
<feature type="compositionally biased region" description="Basic and acidic residues" evidence="1">
    <location>
        <begin position="77"/>
        <end position="100"/>
    </location>
</feature>
<keyword evidence="3" id="KW-1185">Reference proteome</keyword>
<organism evidence="2 3">
    <name type="scientific">Camellia sinensis</name>
    <name type="common">Tea plant</name>
    <name type="synonym">Thea sinensis</name>
    <dbReference type="NCBI Taxonomy" id="4442"/>
    <lineage>
        <taxon>Eukaryota</taxon>
        <taxon>Viridiplantae</taxon>
        <taxon>Streptophyta</taxon>
        <taxon>Embryophyta</taxon>
        <taxon>Tracheophyta</taxon>
        <taxon>Spermatophyta</taxon>
        <taxon>Magnoliopsida</taxon>
        <taxon>eudicotyledons</taxon>
        <taxon>Gunneridae</taxon>
        <taxon>Pentapetalae</taxon>
        <taxon>asterids</taxon>
        <taxon>Ericales</taxon>
        <taxon>Theaceae</taxon>
        <taxon>Camellia</taxon>
    </lineage>
</organism>
<evidence type="ECO:0000256" key="1">
    <source>
        <dbReference type="SAM" id="MobiDB-lite"/>
    </source>
</evidence>
<feature type="region of interest" description="Disordered" evidence="1">
    <location>
        <begin position="1"/>
        <end position="127"/>
    </location>
</feature>
<comment type="caution">
    <text evidence="2">The sequence shown here is derived from an EMBL/GenBank/DDBJ whole genome shotgun (WGS) entry which is preliminary data.</text>
</comment>
<sequence>MARKKVDDKKKSKDVDSKKDDEEKSSSRVLRLGNASKGKGKADEKAKGKKPMMRTGGIVIHDVSEEGENAGKRKAREKGDRIVGTKEKGKGKLVEEEGKAKKAKIRVTRRTADKEIGESSMSSANKSPYNLRARKAIPSFQRVGLSENGFVHVVGKRVKVFKSELRKWITGQIKSYNQKKKLHKVLYDDGESEEVDLQTQRFEVELMPGEASTLCLKHKPE</sequence>
<dbReference type="AlphaFoldDB" id="A0A7J7GL12"/>
<feature type="compositionally biased region" description="Basic and acidic residues" evidence="1">
    <location>
        <begin position="1"/>
        <end position="26"/>
    </location>
</feature>
<proteinExistence type="predicted"/>
<accession>A0A7J7GL12</accession>
<evidence type="ECO:0000313" key="3">
    <source>
        <dbReference type="Proteomes" id="UP000593564"/>
    </source>
</evidence>
<name>A0A7J7GL12_CAMSI</name>
<dbReference type="Gene3D" id="2.30.30.140">
    <property type="match status" value="1"/>
</dbReference>
<protein>
    <submittedName>
        <fullName evidence="2">Uncharacterized protein</fullName>
    </submittedName>
</protein>
<gene>
    <name evidence="2" type="ORF">HYC85_022344</name>
</gene>